<accession>A0A5C1E4F3</accession>
<evidence type="ECO:0000313" key="4">
    <source>
        <dbReference type="Proteomes" id="UP000323671"/>
    </source>
</evidence>
<feature type="signal peptide" evidence="2">
    <location>
        <begin position="1"/>
        <end position="24"/>
    </location>
</feature>
<gene>
    <name evidence="3" type="ORF">OTERR_02570</name>
</gene>
<dbReference type="EMBL" id="CP022579">
    <property type="protein sequence ID" value="QEL63733.1"/>
    <property type="molecule type" value="Genomic_DNA"/>
</dbReference>
<dbReference type="AlphaFoldDB" id="A0A5C1E4F3"/>
<evidence type="ECO:0000256" key="1">
    <source>
        <dbReference type="SAM" id="MobiDB-lite"/>
    </source>
</evidence>
<name>A0A5C1E4F3_9RHOO</name>
<feature type="region of interest" description="Disordered" evidence="1">
    <location>
        <begin position="260"/>
        <end position="283"/>
    </location>
</feature>
<keyword evidence="2" id="KW-0732">Signal</keyword>
<evidence type="ECO:0000256" key="2">
    <source>
        <dbReference type="SAM" id="SignalP"/>
    </source>
</evidence>
<keyword evidence="4" id="KW-1185">Reference proteome</keyword>
<dbReference type="KEGG" id="otr:OTERR_02570"/>
<evidence type="ECO:0000313" key="3">
    <source>
        <dbReference type="EMBL" id="QEL63733.1"/>
    </source>
</evidence>
<evidence type="ECO:0008006" key="5">
    <source>
        <dbReference type="Google" id="ProtNLM"/>
    </source>
</evidence>
<dbReference type="Proteomes" id="UP000323671">
    <property type="component" value="Chromosome"/>
</dbReference>
<feature type="chain" id="PRO_5022999362" description="Imelysin-like domain-containing protein" evidence="2">
    <location>
        <begin position="25"/>
        <end position="319"/>
    </location>
</feature>
<protein>
    <recommendedName>
        <fullName evidence="5">Imelysin-like domain-containing protein</fullName>
    </recommendedName>
</protein>
<dbReference type="RefSeq" id="WP_149424611.1">
    <property type="nucleotide sequence ID" value="NZ_CP022579.1"/>
</dbReference>
<reference evidence="3 4" key="1">
    <citation type="submission" date="2017-07" db="EMBL/GenBank/DDBJ databases">
        <title>Complete genome sequence of Oryzomicrobium terrae TPP412.</title>
        <authorList>
            <person name="Chiu L.-W."/>
            <person name="Lo K.-J."/>
            <person name="Tsai Y.-M."/>
            <person name="Lin S.-S."/>
            <person name="Kuo C.-H."/>
            <person name="Liu C.-T."/>
        </authorList>
    </citation>
    <scope>NUCLEOTIDE SEQUENCE [LARGE SCALE GENOMIC DNA]</scope>
    <source>
        <strain evidence="3 4">TPP412</strain>
    </source>
</reference>
<organism evidence="3 4">
    <name type="scientific">Oryzomicrobium terrae</name>
    <dbReference type="NCBI Taxonomy" id="1735038"/>
    <lineage>
        <taxon>Bacteria</taxon>
        <taxon>Pseudomonadati</taxon>
        <taxon>Pseudomonadota</taxon>
        <taxon>Betaproteobacteria</taxon>
        <taxon>Rhodocyclales</taxon>
        <taxon>Rhodocyclaceae</taxon>
        <taxon>Oryzomicrobium</taxon>
    </lineage>
</organism>
<proteinExistence type="predicted"/>
<sequence>MRLRPVLLALAGCFTLLLTAASHAEEALAADTTAAAPLTAPAAPATEAPLPAAAGASVPDEAAADTPRLKVVDPSRLGYAFEHPRVLAQQQLFGIAHATAQLAALCEVAVEDDDVREAARDAYAAWLERNAAPVHEATASLARYYFGGNAHLAGSDDLAAALRLPLRLTLGDAELAAACATLPQALAGTRYDLAANLERARTFTLAEAAETLSAAVDVCRPALLDEARHDLDAAYTRWQERHHDAAREALAALGADLAAEAPASDGETPPPEDALAPWRSEIQRRAKQYTRQPTFCERLASQVDSPRFDLSQLFADHPL</sequence>